<dbReference type="Pfam" id="PF02129">
    <property type="entry name" value="Peptidase_S15"/>
    <property type="match status" value="1"/>
</dbReference>
<organism evidence="3 4">
    <name type="scientific">Antricoccus suffuscus</name>
    <dbReference type="NCBI Taxonomy" id="1629062"/>
    <lineage>
        <taxon>Bacteria</taxon>
        <taxon>Bacillati</taxon>
        <taxon>Actinomycetota</taxon>
        <taxon>Actinomycetes</taxon>
        <taxon>Geodermatophilales</taxon>
        <taxon>Antricoccaceae</taxon>
        <taxon>Antricoccus</taxon>
    </lineage>
</organism>
<dbReference type="SUPFAM" id="SSF53474">
    <property type="entry name" value="alpha/beta-Hydrolases"/>
    <property type="match status" value="1"/>
</dbReference>
<protein>
    <recommendedName>
        <fullName evidence="2">Xaa-Pro dipeptidyl-peptidase C-terminal domain-containing protein</fullName>
    </recommendedName>
</protein>
<dbReference type="SUPFAM" id="SSF49785">
    <property type="entry name" value="Galactose-binding domain-like"/>
    <property type="match status" value="1"/>
</dbReference>
<dbReference type="NCBIfam" id="TIGR00976">
    <property type="entry name" value="CocE_NonD"/>
    <property type="match status" value="2"/>
</dbReference>
<evidence type="ECO:0000313" key="3">
    <source>
        <dbReference type="EMBL" id="PRZ41542.1"/>
    </source>
</evidence>
<dbReference type="Pfam" id="PF08530">
    <property type="entry name" value="PepX_C"/>
    <property type="match status" value="1"/>
</dbReference>
<sequence length="561" mass="62458">MSRELDRPWHRPGAVGYALGRVRGIVRPSVKVSQAPTETFVKDTSVEVPMRDGVILRVNLYRPAGRGPFPVILCAHPYGKDALPKRRGRRWAFSAQYRIMRQPSEVAFSDQTGWEAPDPAWWTARGYAVVNADLRGAGVSDGVGSTMSDDEGEDVYSLIEWAGTQSWSTGSVGMLGVSYLAISQYKAAALRPPHLRAICPWEGLTDAYRDLFSPGGISERGFSSIWLAGLKRKTRNAVDLRAERNARPLRDEWWRSLAPRLSEIQVPMLVCTSFSDGNLHTVGSFRAFEQAGSSDRFAYTHRAGKWQTFYSNDAKAVQLAFFDRYLRDLDVPPPPRVRLEVRASRDEIVEVRSEHEWPLARTHWRSLYLGDGGTLSDTPSDRAGEISFATRKDAAAFTFIVPRDIELTGPMNLLLWVSVVGADDASLFVGAEKWDHNTWVPFEGSYGYGRDRIALGWQKLSLRELDPASSKPHRPEHLFTTPQLLRPGEIVPCQIPLGPSSTLLRTGESLRLLVAGRTIAPRNPLTGHFPAHYAPSARCRVTLHWSPAMPAALEVPEIPPG</sequence>
<reference evidence="3 4" key="1">
    <citation type="submission" date="2018-03" db="EMBL/GenBank/DDBJ databases">
        <title>Genomic Encyclopedia of Archaeal and Bacterial Type Strains, Phase II (KMG-II): from individual species to whole genera.</title>
        <authorList>
            <person name="Goeker M."/>
        </authorList>
    </citation>
    <scope>NUCLEOTIDE SEQUENCE [LARGE SCALE GENOMIC DNA]</scope>
    <source>
        <strain evidence="3 4">DSM 100065</strain>
    </source>
</reference>
<dbReference type="Gene3D" id="3.40.50.1820">
    <property type="entry name" value="alpha/beta hydrolase"/>
    <property type="match status" value="1"/>
</dbReference>
<dbReference type="InterPro" id="IPR008979">
    <property type="entry name" value="Galactose-bd-like_sf"/>
</dbReference>
<dbReference type="Gene3D" id="1.10.3020.20">
    <property type="match status" value="1"/>
</dbReference>
<dbReference type="InterPro" id="IPR005674">
    <property type="entry name" value="CocE/Ser_esterase"/>
</dbReference>
<comment type="caution">
    <text evidence="3">The sequence shown here is derived from an EMBL/GenBank/DDBJ whole genome shotgun (WGS) entry which is preliminary data.</text>
</comment>
<dbReference type="SMART" id="SM00939">
    <property type="entry name" value="PepX_C"/>
    <property type="match status" value="1"/>
</dbReference>
<accession>A0A2T0ZYV7</accession>
<dbReference type="Proteomes" id="UP000237752">
    <property type="component" value="Unassembled WGS sequence"/>
</dbReference>
<dbReference type="InterPro" id="IPR029058">
    <property type="entry name" value="AB_hydrolase_fold"/>
</dbReference>
<keyword evidence="1" id="KW-0378">Hydrolase</keyword>
<dbReference type="OrthoDB" id="5240615at2"/>
<keyword evidence="4" id="KW-1185">Reference proteome</keyword>
<feature type="domain" description="Xaa-Pro dipeptidyl-peptidase C-terminal" evidence="2">
    <location>
        <begin position="319"/>
        <end position="554"/>
    </location>
</feature>
<evidence type="ECO:0000259" key="2">
    <source>
        <dbReference type="SMART" id="SM00939"/>
    </source>
</evidence>
<name>A0A2T0ZYV7_9ACTN</name>
<dbReference type="InterPro" id="IPR050585">
    <property type="entry name" value="Xaa-Pro_dipeptidyl-ppase/CocE"/>
</dbReference>
<dbReference type="AlphaFoldDB" id="A0A2T0ZYV7"/>
<dbReference type="InterPro" id="IPR000383">
    <property type="entry name" value="Xaa-Pro-like_dom"/>
</dbReference>
<dbReference type="GO" id="GO:0008239">
    <property type="term" value="F:dipeptidyl-peptidase activity"/>
    <property type="evidence" value="ECO:0007669"/>
    <property type="project" value="InterPro"/>
</dbReference>
<dbReference type="Gene3D" id="2.60.120.260">
    <property type="entry name" value="Galactose-binding domain-like"/>
    <property type="match status" value="1"/>
</dbReference>
<proteinExistence type="predicted"/>
<evidence type="ECO:0000256" key="1">
    <source>
        <dbReference type="ARBA" id="ARBA00022801"/>
    </source>
</evidence>
<dbReference type="PANTHER" id="PTHR43056">
    <property type="entry name" value="PEPTIDASE S9 PROLYL OLIGOPEPTIDASE"/>
    <property type="match status" value="1"/>
</dbReference>
<dbReference type="RefSeq" id="WP_106349299.1">
    <property type="nucleotide sequence ID" value="NZ_PVUE01000009.1"/>
</dbReference>
<evidence type="ECO:0000313" key="4">
    <source>
        <dbReference type="Proteomes" id="UP000237752"/>
    </source>
</evidence>
<dbReference type="EMBL" id="PVUE01000009">
    <property type="protein sequence ID" value="PRZ41542.1"/>
    <property type="molecule type" value="Genomic_DNA"/>
</dbReference>
<dbReference type="InterPro" id="IPR013736">
    <property type="entry name" value="Xaa-Pro_dipept_C"/>
</dbReference>
<gene>
    <name evidence="3" type="ORF">CLV47_10989</name>
</gene>
<dbReference type="PANTHER" id="PTHR43056:SF10">
    <property type="entry name" value="COCE_NOND FAMILY, PUTATIVE (AFU_ORTHOLOGUE AFUA_7G00600)-RELATED"/>
    <property type="match status" value="1"/>
</dbReference>